<dbReference type="Gene3D" id="3.30.710.10">
    <property type="entry name" value="Potassium Channel Kv1.1, Chain A"/>
    <property type="match status" value="1"/>
</dbReference>
<feature type="coiled-coil region" evidence="4">
    <location>
        <begin position="530"/>
        <end position="564"/>
    </location>
</feature>
<comment type="similarity">
    <text evidence="3">Belongs to the NPH3 family.</text>
</comment>
<protein>
    <submittedName>
        <fullName evidence="8">BTB/POZ domain-containing protein</fullName>
    </submittedName>
</protein>
<dbReference type="PROSITE" id="PS51649">
    <property type="entry name" value="NPH3"/>
    <property type="match status" value="1"/>
</dbReference>
<proteinExistence type="inferred from homology"/>
<accession>A0A0K9PXM1</accession>
<evidence type="ECO:0000313" key="9">
    <source>
        <dbReference type="Proteomes" id="UP000036987"/>
    </source>
</evidence>
<gene>
    <name evidence="8" type="ORF">ZOSMA_156G00340</name>
</gene>
<evidence type="ECO:0000256" key="2">
    <source>
        <dbReference type="ARBA" id="ARBA00022786"/>
    </source>
</evidence>
<dbReference type="InterPro" id="IPR000210">
    <property type="entry name" value="BTB/POZ_dom"/>
</dbReference>
<dbReference type="OMA" id="AINGTQF"/>
<reference evidence="9" key="1">
    <citation type="journal article" date="2016" name="Nature">
        <title>The genome of the seagrass Zostera marina reveals angiosperm adaptation to the sea.</title>
        <authorList>
            <person name="Olsen J.L."/>
            <person name="Rouze P."/>
            <person name="Verhelst B."/>
            <person name="Lin Y.-C."/>
            <person name="Bayer T."/>
            <person name="Collen J."/>
            <person name="Dattolo E."/>
            <person name="De Paoli E."/>
            <person name="Dittami S."/>
            <person name="Maumus F."/>
            <person name="Michel G."/>
            <person name="Kersting A."/>
            <person name="Lauritano C."/>
            <person name="Lohaus R."/>
            <person name="Toepel M."/>
            <person name="Tonon T."/>
            <person name="Vanneste K."/>
            <person name="Amirebrahimi M."/>
            <person name="Brakel J."/>
            <person name="Bostroem C."/>
            <person name="Chovatia M."/>
            <person name="Grimwood J."/>
            <person name="Jenkins J.W."/>
            <person name="Jueterbock A."/>
            <person name="Mraz A."/>
            <person name="Stam W.T."/>
            <person name="Tice H."/>
            <person name="Bornberg-Bauer E."/>
            <person name="Green P.J."/>
            <person name="Pearson G.A."/>
            <person name="Procaccini G."/>
            <person name="Duarte C.M."/>
            <person name="Schmutz J."/>
            <person name="Reusch T.B.H."/>
            <person name="Van de Peer Y."/>
        </authorList>
    </citation>
    <scope>NUCLEOTIDE SEQUENCE [LARGE SCALE GENOMIC DNA]</scope>
    <source>
        <strain evidence="9">cv. Finnish</strain>
    </source>
</reference>
<dbReference type="InterPro" id="IPR011333">
    <property type="entry name" value="SKP1/BTB/POZ_sf"/>
</dbReference>
<dbReference type="PROSITE" id="PS50097">
    <property type="entry name" value="BTB"/>
    <property type="match status" value="1"/>
</dbReference>
<dbReference type="UniPathway" id="UPA00143"/>
<evidence type="ECO:0000256" key="3">
    <source>
        <dbReference type="PROSITE-ProRule" id="PRU00982"/>
    </source>
</evidence>
<dbReference type="InterPro" id="IPR043454">
    <property type="entry name" value="NPH3/RPT2-like"/>
</dbReference>
<comment type="pathway">
    <text evidence="1">Protein modification; protein ubiquitination.</text>
</comment>
<feature type="domain" description="BTB" evidence="6">
    <location>
        <begin position="20"/>
        <end position="88"/>
    </location>
</feature>
<evidence type="ECO:0000259" key="7">
    <source>
        <dbReference type="PROSITE" id="PS51649"/>
    </source>
</evidence>
<comment type="caution">
    <text evidence="8">The sequence shown here is derived from an EMBL/GenBank/DDBJ whole genome shotgun (WGS) entry which is preliminary data.</text>
</comment>
<name>A0A0K9PXM1_ZOSMR</name>
<dbReference type="OrthoDB" id="624345at2759"/>
<dbReference type="PANTHER" id="PTHR32370">
    <property type="entry name" value="OS12G0117600 PROTEIN"/>
    <property type="match status" value="1"/>
</dbReference>
<dbReference type="SUPFAM" id="SSF54695">
    <property type="entry name" value="POZ domain"/>
    <property type="match status" value="1"/>
</dbReference>
<dbReference type="GO" id="GO:0016567">
    <property type="term" value="P:protein ubiquitination"/>
    <property type="evidence" value="ECO:0007669"/>
    <property type="project" value="UniProtKB-UniPathway"/>
</dbReference>
<feature type="domain" description="NPH3" evidence="7">
    <location>
        <begin position="191"/>
        <end position="487"/>
    </location>
</feature>
<evidence type="ECO:0000259" key="6">
    <source>
        <dbReference type="PROSITE" id="PS50097"/>
    </source>
</evidence>
<keyword evidence="4" id="KW-0175">Coiled coil</keyword>
<dbReference type="Pfam" id="PF00651">
    <property type="entry name" value="BTB"/>
    <property type="match status" value="1"/>
</dbReference>
<organism evidence="8 9">
    <name type="scientific">Zostera marina</name>
    <name type="common">Eelgrass</name>
    <dbReference type="NCBI Taxonomy" id="29655"/>
    <lineage>
        <taxon>Eukaryota</taxon>
        <taxon>Viridiplantae</taxon>
        <taxon>Streptophyta</taxon>
        <taxon>Embryophyta</taxon>
        <taxon>Tracheophyta</taxon>
        <taxon>Spermatophyta</taxon>
        <taxon>Magnoliopsida</taxon>
        <taxon>Liliopsida</taxon>
        <taxon>Zosteraceae</taxon>
        <taxon>Zostera</taxon>
    </lineage>
</organism>
<evidence type="ECO:0000256" key="5">
    <source>
        <dbReference type="SAM" id="MobiDB-lite"/>
    </source>
</evidence>
<keyword evidence="2" id="KW-0833">Ubl conjugation pathway</keyword>
<dbReference type="EMBL" id="LFYR01000611">
    <property type="protein sequence ID" value="KMZ72987.1"/>
    <property type="molecule type" value="Genomic_DNA"/>
</dbReference>
<dbReference type="Pfam" id="PF03000">
    <property type="entry name" value="NPH3"/>
    <property type="match status" value="1"/>
</dbReference>
<evidence type="ECO:0000256" key="1">
    <source>
        <dbReference type="ARBA" id="ARBA00004906"/>
    </source>
</evidence>
<evidence type="ECO:0000313" key="8">
    <source>
        <dbReference type="EMBL" id="KMZ72987.1"/>
    </source>
</evidence>
<sequence>MRNSANTKHISDWHHSDVSSDLTVEIGTTSFSLHKFPLVSRSGMMRQLLCSTKDSKITKINLQTVPGGAYAFELAAKYCYGAKIEISLSNVAMLICAAHYLQMTEQFGDNNLQGQAEMFLKEIVITNVKNSIIVLHQCETLLPTAEEINLVSRIITAIATNVYREQLTIGLSKLESLTGKPSAVESEPTHDWWEKLTVILSLNFFQRVLLAMKSQGLKQDTVSRILIIYAHNSLQELPINNVQMTKENSSNVENHEILKNVQKQIVNVEVMVSLLPNRSKKCPVPLSFLSRLLKTATIVSAATICKEDLERRIGMQLDKAILEDILIPTCSCNNNLQLYNTNSVFRIFTVFLKLNEEGNDRIYFKEGDMTYEFDSTRSPMGTSILKVSRLMDSYLAEISQDPKMKPSKFIALAELLPDHARVINDGLYRAIDIFLKVHPNVKESDRYRLCKTINCKKLSQDACTHAAENERLPVQMAVQILHFEQIRLRNAIHGVDGYNDQLYTGSTEFQFSQRSNSIMENEAISPRDKYALVRRENRELKLEVARMRMRLTDLEKDHVSMKQNLVHSKPAKSILRYFTKNLSRLNILSRLMDKNPINTKTSSEPQFLFQKQRR</sequence>
<keyword evidence="9" id="KW-1185">Reference proteome</keyword>
<dbReference type="InterPro" id="IPR027356">
    <property type="entry name" value="NPH3_dom"/>
</dbReference>
<feature type="compositionally biased region" description="Polar residues" evidence="5">
    <location>
        <begin position="596"/>
        <end position="605"/>
    </location>
</feature>
<feature type="region of interest" description="Disordered" evidence="5">
    <location>
        <begin position="595"/>
        <end position="614"/>
    </location>
</feature>
<dbReference type="AlphaFoldDB" id="A0A0K9PXM1"/>
<evidence type="ECO:0000256" key="4">
    <source>
        <dbReference type="SAM" id="Coils"/>
    </source>
</evidence>
<dbReference type="Proteomes" id="UP000036987">
    <property type="component" value="Unassembled WGS sequence"/>
</dbReference>